<protein>
    <submittedName>
        <fullName evidence="2">Uncharacterized protein</fullName>
    </submittedName>
</protein>
<dbReference type="OrthoDB" id="3043828at2759"/>
<reference evidence="2" key="1">
    <citation type="submission" date="2020-05" db="EMBL/GenBank/DDBJ databases">
        <title>Mycena genomes resolve the evolution of fungal bioluminescence.</title>
        <authorList>
            <person name="Tsai I.J."/>
        </authorList>
    </citation>
    <scope>NUCLEOTIDE SEQUENCE</scope>
    <source>
        <strain evidence="2">CCC161011</strain>
    </source>
</reference>
<sequence length="110" mass="12449">MVERPYVKSDFVGLTRRKPYVTMIQRQAEKFPKGLNISKANIPDMQKPLPDPQIGFTTDLPRERQTNAPTGISKVQCRTIKANKLMGHFFGSGKVTNKLLINERCISTSK</sequence>
<feature type="region of interest" description="Disordered" evidence="1">
    <location>
        <begin position="39"/>
        <end position="72"/>
    </location>
</feature>
<organism evidence="2 3">
    <name type="scientific">Mycena venus</name>
    <dbReference type="NCBI Taxonomy" id="2733690"/>
    <lineage>
        <taxon>Eukaryota</taxon>
        <taxon>Fungi</taxon>
        <taxon>Dikarya</taxon>
        <taxon>Basidiomycota</taxon>
        <taxon>Agaricomycotina</taxon>
        <taxon>Agaricomycetes</taxon>
        <taxon>Agaricomycetidae</taxon>
        <taxon>Agaricales</taxon>
        <taxon>Marasmiineae</taxon>
        <taxon>Mycenaceae</taxon>
        <taxon>Mycena</taxon>
    </lineage>
</organism>
<gene>
    <name evidence="2" type="ORF">MVEN_00117100</name>
</gene>
<evidence type="ECO:0000256" key="1">
    <source>
        <dbReference type="SAM" id="MobiDB-lite"/>
    </source>
</evidence>
<evidence type="ECO:0000313" key="2">
    <source>
        <dbReference type="EMBL" id="KAF7372547.1"/>
    </source>
</evidence>
<dbReference type="Proteomes" id="UP000620124">
    <property type="component" value="Unassembled WGS sequence"/>
</dbReference>
<dbReference type="AlphaFoldDB" id="A0A8H6Z866"/>
<keyword evidence="3" id="KW-1185">Reference proteome</keyword>
<dbReference type="EMBL" id="JACAZI010000001">
    <property type="protein sequence ID" value="KAF7372547.1"/>
    <property type="molecule type" value="Genomic_DNA"/>
</dbReference>
<evidence type="ECO:0000313" key="3">
    <source>
        <dbReference type="Proteomes" id="UP000620124"/>
    </source>
</evidence>
<name>A0A8H6Z866_9AGAR</name>
<accession>A0A8H6Z866</accession>
<proteinExistence type="predicted"/>
<comment type="caution">
    <text evidence="2">The sequence shown here is derived from an EMBL/GenBank/DDBJ whole genome shotgun (WGS) entry which is preliminary data.</text>
</comment>